<dbReference type="SMART" id="SM00245">
    <property type="entry name" value="TSPc"/>
    <property type="match status" value="1"/>
</dbReference>
<dbReference type="OrthoDB" id="5480566at2"/>
<dbReference type="Pfam" id="PF03572">
    <property type="entry name" value="Peptidase_S41"/>
    <property type="match status" value="1"/>
</dbReference>
<dbReference type="EMBL" id="QLMA01000005">
    <property type="protein sequence ID" value="RAJ80373.1"/>
    <property type="molecule type" value="Genomic_DNA"/>
</dbReference>
<dbReference type="InterPro" id="IPR029045">
    <property type="entry name" value="ClpP/crotonase-like_dom_sf"/>
</dbReference>
<name>A0A327VYE4_9BACT</name>
<accession>A0A327VYE4</accession>
<keyword evidence="3" id="KW-0378">Hydrolase</keyword>
<sequence>MLKRLLILFFIISIYQVAFAQSIYKKFTPQQMQEDLDTMVKFLEDTHPNPYYRYSKAQFHKDVQSVKNNIHQDLTLLDFYFLAEQLLAKLDDGHTDFHIVEDYDEINPIVLPYTFKLSDKAPYLICQGPYASFKTKIPRDAAIISINDIPAQKIVNDVINLNTGENRAFRADYGSSRFYFYLEALYKANGTYKIKYAHQSTTKTVTVKGVRQQDVEKGKTTSSVNTVNNYSLTILDKEKTAIIAFKNFDWEGYTTFADSAFTLIKQKGIQHLVINLIDNGGGDSDVGDDLLQYLLNQPFKQYEKVYVKNSILLKERLKVHRKDKPLDSADLAILNKPNGIIDTIQYADIPIKPNSLRFDGDVYLLVNLQTYSSAADFAQCFKHYHRGMIIGEETGGLIKSYGDIVPVQLPHTRLDMTISSALYDNIGAEENDWHGVVPDIAVPANRALQQTMDIIRRKGNTSSY</sequence>
<dbReference type="Gene3D" id="3.90.226.10">
    <property type="entry name" value="2-enoyl-CoA Hydratase, Chain A, domain 1"/>
    <property type="match status" value="1"/>
</dbReference>
<dbReference type="PANTHER" id="PTHR32060:SF30">
    <property type="entry name" value="CARBOXY-TERMINAL PROCESSING PROTEASE CTPA"/>
    <property type="match status" value="1"/>
</dbReference>
<comment type="caution">
    <text evidence="3">The sequence shown here is derived from an EMBL/GenBank/DDBJ whole genome shotgun (WGS) entry which is preliminary data.</text>
</comment>
<feature type="signal peptide" evidence="1">
    <location>
        <begin position="1"/>
        <end position="20"/>
    </location>
</feature>
<gene>
    <name evidence="3" type="ORF">CLV59_105482</name>
</gene>
<organism evidence="3 4">
    <name type="scientific">Chitinophaga dinghuensis</name>
    <dbReference type="NCBI Taxonomy" id="1539050"/>
    <lineage>
        <taxon>Bacteria</taxon>
        <taxon>Pseudomonadati</taxon>
        <taxon>Bacteroidota</taxon>
        <taxon>Chitinophagia</taxon>
        <taxon>Chitinophagales</taxon>
        <taxon>Chitinophagaceae</taxon>
        <taxon>Chitinophaga</taxon>
    </lineage>
</organism>
<dbReference type="RefSeq" id="WP_111593362.1">
    <property type="nucleotide sequence ID" value="NZ_QLMA01000005.1"/>
</dbReference>
<dbReference type="GO" id="GO:0007165">
    <property type="term" value="P:signal transduction"/>
    <property type="evidence" value="ECO:0007669"/>
    <property type="project" value="TreeGrafter"/>
</dbReference>
<dbReference type="GO" id="GO:0006508">
    <property type="term" value="P:proteolysis"/>
    <property type="evidence" value="ECO:0007669"/>
    <property type="project" value="UniProtKB-KW"/>
</dbReference>
<evidence type="ECO:0000256" key="1">
    <source>
        <dbReference type="SAM" id="SignalP"/>
    </source>
</evidence>
<keyword evidence="4" id="KW-1185">Reference proteome</keyword>
<dbReference type="SUPFAM" id="SSF52096">
    <property type="entry name" value="ClpP/crotonase"/>
    <property type="match status" value="1"/>
</dbReference>
<dbReference type="PANTHER" id="PTHR32060">
    <property type="entry name" value="TAIL-SPECIFIC PROTEASE"/>
    <property type="match status" value="1"/>
</dbReference>
<dbReference type="GO" id="GO:0030288">
    <property type="term" value="C:outer membrane-bounded periplasmic space"/>
    <property type="evidence" value="ECO:0007669"/>
    <property type="project" value="TreeGrafter"/>
</dbReference>
<dbReference type="InterPro" id="IPR005151">
    <property type="entry name" value="Tail-specific_protease"/>
</dbReference>
<evidence type="ECO:0000259" key="2">
    <source>
        <dbReference type="SMART" id="SM00245"/>
    </source>
</evidence>
<feature type="chain" id="PRO_5016386369" evidence="1">
    <location>
        <begin position="21"/>
        <end position="464"/>
    </location>
</feature>
<protein>
    <submittedName>
        <fullName evidence="3">C-terminal processing protease CtpA/Prc</fullName>
    </submittedName>
</protein>
<evidence type="ECO:0000313" key="3">
    <source>
        <dbReference type="EMBL" id="RAJ80373.1"/>
    </source>
</evidence>
<dbReference type="GO" id="GO:0008236">
    <property type="term" value="F:serine-type peptidase activity"/>
    <property type="evidence" value="ECO:0007669"/>
    <property type="project" value="InterPro"/>
</dbReference>
<dbReference type="AlphaFoldDB" id="A0A327VYE4"/>
<dbReference type="Proteomes" id="UP000249819">
    <property type="component" value="Unassembled WGS sequence"/>
</dbReference>
<dbReference type="GO" id="GO:0004175">
    <property type="term" value="F:endopeptidase activity"/>
    <property type="evidence" value="ECO:0007669"/>
    <property type="project" value="TreeGrafter"/>
</dbReference>
<keyword evidence="1" id="KW-0732">Signal</keyword>
<feature type="domain" description="Tail specific protease" evidence="2">
    <location>
        <begin position="202"/>
        <end position="443"/>
    </location>
</feature>
<reference evidence="3 4" key="1">
    <citation type="submission" date="2018-06" db="EMBL/GenBank/DDBJ databases">
        <title>Genomic Encyclopedia of Archaeal and Bacterial Type Strains, Phase II (KMG-II): from individual species to whole genera.</title>
        <authorList>
            <person name="Goeker M."/>
        </authorList>
    </citation>
    <scope>NUCLEOTIDE SEQUENCE [LARGE SCALE GENOMIC DNA]</scope>
    <source>
        <strain evidence="3 4">DSM 29821</strain>
    </source>
</reference>
<keyword evidence="3" id="KW-0645">Protease</keyword>
<evidence type="ECO:0000313" key="4">
    <source>
        <dbReference type="Proteomes" id="UP000249819"/>
    </source>
</evidence>
<proteinExistence type="predicted"/>